<protein>
    <submittedName>
        <fullName evidence="1">DNA-binding protein</fullName>
    </submittedName>
</protein>
<organism evidence="1 2">
    <name type="scientific">Streptomyces xiamenensis</name>
    <dbReference type="NCBI Taxonomy" id="408015"/>
    <lineage>
        <taxon>Bacteria</taxon>
        <taxon>Bacillati</taxon>
        <taxon>Actinomycetota</taxon>
        <taxon>Actinomycetes</taxon>
        <taxon>Kitasatosporales</taxon>
        <taxon>Streptomycetaceae</taxon>
        <taxon>Streptomyces</taxon>
    </lineage>
</organism>
<dbReference type="GO" id="GO:0003677">
    <property type="term" value="F:DNA binding"/>
    <property type="evidence" value="ECO:0007669"/>
    <property type="project" value="UniProtKB-KW"/>
</dbReference>
<dbReference type="EMBL" id="CP009922">
    <property type="protein sequence ID" value="AKG44824.1"/>
    <property type="molecule type" value="Genomic_DNA"/>
</dbReference>
<dbReference type="Proteomes" id="UP000034034">
    <property type="component" value="Chromosome"/>
</dbReference>
<reference evidence="1" key="1">
    <citation type="submission" date="2019-08" db="EMBL/GenBank/DDBJ databases">
        <title>Complete genome sequence of a mangrove-derived Streptomyces xiamenensis.</title>
        <authorList>
            <person name="Xu J."/>
        </authorList>
    </citation>
    <scope>NUCLEOTIDE SEQUENCE</scope>
    <source>
        <strain evidence="1">318</strain>
    </source>
</reference>
<keyword evidence="2" id="KW-1185">Reference proteome</keyword>
<name>A0A0F7FW98_9ACTN</name>
<dbReference type="KEGG" id="sxi:SXIM_34400"/>
<gene>
    <name evidence="1" type="ORF">SXIM_34400</name>
</gene>
<accession>A0A0F7FW98</accession>
<keyword evidence="1" id="KW-0238">DNA-binding</keyword>
<dbReference type="AlphaFoldDB" id="A0A0F7FW98"/>
<dbReference type="HOGENOM" id="CLU_2902558_0_0_11"/>
<sequence length="62" mass="7411">MNTFTVYDRRLATVENLTGRIVFQDPRDIAEHLNIFELFERQGLFGDEARNMLSQWAEEYRS</sequence>
<proteinExistence type="predicted"/>
<dbReference type="PATRIC" id="fig|408015.6.peg.3484"/>
<evidence type="ECO:0000313" key="1">
    <source>
        <dbReference type="EMBL" id="AKG44824.1"/>
    </source>
</evidence>
<evidence type="ECO:0000313" key="2">
    <source>
        <dbReference type="Proteomes" id="UP000034034"/>
    </source>
</evidence>